<evidence type="ECO:0000256" key="10">
    <source>
        <dbReference type="HAMAP-Rule" id="MF_02019"/>
    </source>
</evidence>
<keyword evidence="16" id="KW-1185">Reference proteome</keyword>
<dbReference type="HAMAP" id="MF_02019">
    <property type="entry name" value="MurF"/>
    <property type="match status" value="1"/>
</dbReference>
<dbReference type="InterPro" id="IPR013221">
    <property type="entry name" value="Mur_ligase_cen"/>
</dbReference>
<dbReference type="Gene3D" id="3.40.1390.10">
    <property type="entry name" value="MurE/MurF, N-terminal domain"/>
    <property type="match status" value="1"/>
</dbReference>
<keyword evidence="8 10" id="KW-0131">Cell cycle</keyword>
<feature type="domain" description="Mur ligase central" evidence="14">
    <location>
        <begin position="113"/>
        <end position="297"/>
    </location>
</feature>
<dbReference type="InterPro" id="IPR036615">
    <property type="entry name" value="Mur_ligase_C_dom_sf"/>
</dbReference>
<dbReference type="InterPro" id="IPR035911">
    <property type="entry name" value="MurE/MurF_N"/>
</dbReference>
<evidence type="ECO:0000313" key="16">
    <source>
        <dbReference type="Proteomes" id="UP000677436"/>
    </source>
</evidence>
<keyword evidence="4 10" id="KW-0547">Nucleotide-binding</keyword>
<dbReference type="EMBL" id="AP024601">
    <property type="protein sequence ID" value="BCU82253.1"/>
    <property type="molecule type" value="Genomic_DNA"/>
</dbReference>
<dbReference type="Proteomes" id="UP000677436">
    <property type="component" value="Chromosome"/>
</dbReference>
<evidence type="ECO:0000256" key="11">
    <source>
        <dbReference type="RuleBase" id="RU004136"/>
    </source>
</evidence>
<dbReference type="GO" id="GO:0047480">
    <property type="term" value="F:UDP-N-acetylmuramoyl-tripeptide-D-alanyl-D-alanine ligase activity"/>
    <property type="evidence" value="ECO:0007669"/>
    <property type="project" value="UniProtKB-UniRule"/>
</dbReference>
<keyword evidence="1 10" id="KW-0963">Cytoplasm</keyword>
<organism evidence="15 16">
    <name type="scientific">Polycladomyces abyssicola</name>
    <dbReference type="NCBI Taxonomy" id="1125966"/>
    <lineage>
        <taxon>Bacteria</taxon>
        <taxon>Bacillati</taxon>
        <taxon>Bacillota</taxon>
        <taxon>Bacilli</taxon>
        <taxon>Bacillales</taxon>
        <taxon>Thermoactinomycetaceae</taxon>
        <taxon>Polycladomyces</taxon>
    </lineage>
</organism>
<dbReference type="SUPFAM" id="SSF63418">
    <property type="entry name" value="MurE/MurF N-terminal domain"/>
    <property type="match status" value="1"/>
</dbReference>
<comment type="catalytic activity">
    <reaction evidence="10 11">
        <text>D-alanyl-D-alanine + UDP-N-acetyl-alpha-D-muramoyl-L-alanyl-gamma-D-glutamyl-meso-2,6-diaminopimelate + ATP = UDP-N-acetyl-alpha-D-muramoyl-L-alanyl-gamma-D-glutamyl-meso-2,6-diaminopimeloyl-D-alanyl-D-alanine + ADP + phosphate + H(+)</text>
        <dbReference type="Rhea" id="RHEA:28374"/>
        <dbReference type="ChEBI" id="CHEBI:15378"/>
        <dbReference type="ChEBI" id="CHEBI:30616"/>
        <dbReference type="ChEBI" id="CHEBI:43474"/>
        <dbReference type="ChEBI" id="CHEBI:57822"/>
        <dbReference type="ChEBI" id="CHEBI:61386"/>
        <dbReference type="ChEBI" id="CHEBI:83905"/>
        <dbReference type="ChEBI" id="CHEBI:456216"/>
        <dbReference type="EC" id="6.3.2.10"/>
    </reaction>
</comment>
<keyword evidence="3 10" id="KW-0132">Cell division</keyword>
<dbReference type="InterPro" id="IPR004101">
    <property type="entry name" value="Mur_ligase_C"/>
</dbReference>
<dbReference type="InterPro" id="IPR051046">
    <property type="entry name" value="MurCDEF_CellWall_CoF430Synth"/>
</dbReference>
<dbReference type="Pfam" id="PF08245">
    <property type="entry name" value="Mur_ligase_M"/>
    <property type="match status" value="1"/>
</dbReference>
<dbReference type="RefSeq" id="WP_212772609.1">
    <property type="nucleotide sequence ID" value="NZ_AP024601.1"/>
</dbReference>
<comment type="function">
    <text evidence="10 11">Involved in cell wall formation. Catalyzes the final step in the synthesis of UDP-N-acetylmuramoyl-pentapeptide, the precursor of murein.</text>
</comment>
<evidence type="ECO:0000256" key="1">
    <source>
        <dbReference type="ARBA" id="ARBA00022490"/>
    </source>
</evidence>
<dbReference type="PANTHER" id="PTHR43024:SF1">
    <property type="entry name" value="UDP-N-ACETYLMURAMOYL-TRIPEPTIDE--D-ALANYL-D-ALANINE LIGASE"/>
    <property type="match status" value="1"/>
</dbReference>
<keyword evidence="2 10" id="KW-0436">Ligase</keyword>
<evidence type="ECO:0000256" key="4">
    <source>
        <dbReference type="ARBA" id="ARBA00022741"/>
    </source>
</evidence>
<dbReference type="GO" id="GO:0051301">
    <property type="term" value="P:cell division"/>
    <property type="evidence" value="ECO:0007669"/>
    <property type="project" value="UniProtKB-KW"/>
</dbReference>
<dbReference type="UniPathway" id="UPA00219"/>
<reference evidence="15" key="1">
    <citation type="journal article" date="2013" name="Int. J. Syst. Evol. Microbiol.">
        <title>Polycladomyces abyssicola gen. nov., sp. nov., a thermophilic filamentous bacterium isolated from hemipelagic sediment.</title>
        <authorList>
            <person name="Tsubouchi T."/>
            <person name="Shimane Y."/>
            <person name="Mori K."/>
            <person name="Usui K."/>
            <person name="Hiraki T."/>
            <person name="Tame A."/>
            <person name="Uematsu K."/>
            <person name="Maruyama T."/>
            <person name="Hatada Y."/>
        </authorList>
    </citation>
    <scope>NUCLEOTIDE SEQUENCE</scope>
    <source>
        <strain evidence="15">JIR-001</strain>
    </source>
</reference>
<evidence type="ECO:0000313" key="15">
    <source>
        <dbReference type="EMBL" id="BCU82253.1"/>
    </source>
</evidence>
<evidence type="ECO:0000259" key="14">
    <source>
        <dbReference type="Pfam" id="PF08245"/>
    </source>
</evidence>
<keyword evidence="9 10" id="KW-0961">Cell wall biogenesis/degradation</keyword>
<dbReference type="Pfam" id="PF01225">
    <property type="entry name" value="Mur_ligase"/>
    <property type="match status" value="1"/>
</dbReference>
<dbReference type="GO" id="GO:0005737">
    <property type="term" value="C:cytoplasm"/>
    <property type="evidence" value="ECO:0007669"/>
    <property type="project" value="UniProtKB-SubCell"/>
</dbReference>
<accession>A0A8D5UHI1</accession>
<evidence type="ECO:0000256" key="5">
    <source>
        <dbReference type="ARBA" id="ARBA00022840"/>
    </source>
</evidence>
<evidence type="ECO:0000256" key="3">
    <source>
        <dbReference type="ARBA" id="ARBA00022618"/>
    </source>
</evidence>
<evidence type="ECO:0000256" key="7">
    <source>
        <dbReference type="ARBA" id="ARBA00022984"/>
    </source>
</evidence>
<evidence type="ECO:0000259" key="13">
    <source>
        <dbReference type="Pfam" id="PF02875"/>
    </source>
</evidence>
<dbReference type="Pfam" id="PF02875">
    <property type="entry name" value="Mur_ligase_C"/>
    <property type="match status" value="1"/>
</dbReference>
<protein>
    <recommendedName>
        <fullName evidence="10 11">UDP-N-acetylmuramoyl-tripeptide--D-alanyl-D-alanine ligase</fullName>
        <ecNumber evidence="10 11">6.3.2.10</ecNumber>
    </recommendedName>
    <alternativeName>
        <fullName evidence="10">D-alanyl-D-alanine-adding enzyme</fullName>
    </alternativeName>
</protein>
<dbReference type="GO" id="GO:0071555">
    <property type="term" value="P:cell wall organization"/>
    <property type="evidence" value="ECO:0007669"/>
    <property type="project" value="UniProtKB-KW"/>
</dbReference>
<keyword evidence="7 10" id="KW-0573">Peptidoglycan synthesis</keyword>
<dbReference type="Gene3D" id="3.90.190.20">
    <property type="entry name" value="Mur ligase, C-terminal domain"/>
    <property type="match status" value="1"/>
</dbReference>
<feature type="domain" description="Mur ligase N-terminal catalytic" evidence="12">
    <location>
        <begin position="29"/>
        <end position="103"/>
    </location>
</feature>
<dbReference type="KEGG" id="pabs:JIR001_20360"/>
<dbReference type="SUPFAM" id="SSF53623">
    <property type="entry name" value="MurD-like peptide ligases, catalytic domain"/>
    <property type="match status" value="1"/>
</dbReference>
<dbReference type="NCBIfam" id="TIGR01143">
    <property type="entry name" value="murF"/>
    <property type="match status" value="1"/>
</dbReference>
<feature type="binding site" evidence="10">
    <location>
        <begin position="115"/>
        <end position="121"/>
    </location>
    <ligand>
        <name>ATP</name>
        <dbReference type="ChEBI" id="CHEBI:30616"/>
    </ligand>
</feature>
<sequence>MIEQTCEWASKVTNGRLLGTVSDRRLVFKGVSTDTRTLQPNQLYVPLVGERFDGHDFWRDAVDKGAAACLWQQDRPVPETADVPFILVEDTLEALQAMASAYRDTWSIPVIAVTGSNGKTTTKDLIASVLSVRHRVHKTQGNLNNHIGVPLTLLSLPREAKAAVVEMGMNHKGEIALLSRIAKPDVAVITNIGESHLEHLGSRAAIADAKCEIGEGLAPNGTWVIHGDEPLLLERVRQESRRVVKIGWGGDNDDRPESISLNGLSGISFVSAQTGARFSIPLLGRHNAVNALMAAAVGRLLGLSEEEIRRGLSEAQLTGMRLELRKTAKGMLIIDDTYNASPTSMRAAIDLLMELDEGKEKWVLLGDMMEIGAQEAAYHREIGRYAAEKGVSRVYTLGEKAGWIGEGVTSANPTIPVRHFGTRTEAAQTLQEQGGPQVILLAKASRAVKLDEVVKDLTKGEKSD</sequence>
<keyword evidence="5 10" id="KW-0067">ATP-binding</keyword>
<dbReference type="InterPro" id="IPR005863">
    <property type="entry name" value="UDP-N-AcMur_synth"/>
</dbReference>
<feature type="domain" description="Mur ligase C-terminal" evidence="13">
    <location>
        <begin position="320"/>
        <end position="445"/>
    </location>
</feature>
<proteinExistence type="inferred from homology"/>
<dbReference type="InterPro" id="IPR000713">
    <property type="entry name" value="Mur_ligase_N"/>
</dbReference>
<dbReference type="AlphaFoldDB" id="A0A8D5UHI1"/>
<keyword evidence="6 10" id="KW-0133">Cell shape</keyword>
<dbReference type="GO" id="GO:0009252">
    <property type="term" value="P:peptidoglycan biosynthetic process"/>
    <property type="evidence" value="ECO:0007669"/>
    <property type="project" value="UniProtKB-UniRule"/>
</dbReference>
<dbReference type="SUPFAM" id="SSF53244">
    <property type="entry name" value="MurD-like peptide ligases, peptide-binding domain"/>
    <property type="match status" value="1"/>
</dbReference>
<evidence type="ECO:0000256" key="9">
    <source>
        <dbReference type="ARBA" id="ARBA00023316"/>
    </source>
</evidence>
<comment type="subcellular location">
    <subcellularLocation>
        <location evidence="10 11">Cytoplasm</location>
    </subcellularLocation>
</comment>
<evidence type="ECO:0000256" key="2">
    <source>
        <dbReference type="ARBA" id="ARBA00022598"/>
    </source>
</evidence>
<comment type="pathway">
    <text evidence="10 11">Cell wall biogenesis; peptidoglycan biosynthesis.</text>
</comment>
<dbReference type="EC" id="6.3.2.10" evidence="10 11"/>
<name>A0A8D5UHI1_9BACL</name>
<dbReference type="PANTHER" id="PTHR43024">
    <property type="entry name" value="UDP-N-ACETYLMURAMOYL-TRIPEPTIDE--D-ALANYL-D-ALANINE LIGASE"/>
    <property type="match status" value="1"/>
</dbReference>
<evidence type="ECO:0000256" key="8">
    <source>
        <dbReference type="ARBA" id="ARBA00023306"/>
    </source>
</evidence>
<dbReference type="GO" id="GO:0008360">
    <property type="term" value="P:regulation of cell shape"/>
    <property type="evidence" value="ECO:0007669"/>
    <property type="project" value="UniProtKB-KW"/>
</dbReference>
<gene>
    <name evidence="15" type="primary">murF_2</name>
    <name evidence="10" type="synonym">murF</name>
    <name evidence="15" type="ORF">JIR001_20360</name>
</gene>
<dbReference type="InterPro" id="IPR036565">
    <property type="entry name" value="Mur-like_cat_sf"/>
</dbReference>
<comment type="similarity">
    <text evidence="10">Belongs to the MurCDEF family. MurF subfamily.</text>
</comment>
<reference evidence="15" key="2">
    <citation type="journal article" date="2021" name="Microbiol. Resour. Announc.">
        <title>Complete Genome Sequence of Polycladomyces abyssicola JIR-001T, Isolated from Hemipelagic Sediment in Deep Seawater.</title>
        <authorList>
            <person name="Tsubouchi T."/>
            <person name="Kaneko Y."/>
        </authorList>
    </citation>
    <scope>NUCLEOTIDE SEQUENCE</scope>
    <source>
        <strain evidence="15">JIR-001</strain>
    </source>
</reference>
<dbReference type="GO" id="GO:0005524">
    <property type="term" value="F:ATP binding"/>
    <property type="evidence" value="ECO:0007669"/>
    <property type="project" value="UniProtKB-UniRule"/>
</dbReference>
<evidence type="ECO:0000259" key="12">
    <source>
        <dbReference type="Pfam" id="PF01225"/>
    </source>
</evidence>
<dbReference type="Gene3D" id="3.40.1190.10">
    <property type="entry name" value="Mur-like, catalytic domain"/>
    <property type="match status" value="1"/>
</dbReference>
<evidence type="ECO:0000256" key="6">
    <source>
        <dbReference type="ARBA" id="ARBA00022960"/>
    </source>
</evidence>